<reference evidence="15" key="1">
    <citation type="submission" date="2025-08" db="UniProtKB">
        <authorList>
            <consortium name="Ensembl"/>
        </authorList>
    </citation>
    <scope>IDENTIFICATION</scope>
</reference>
<protein>
    <recommendedName>
        <fullName evidence="9">Interleukin-22 receptor subunit alpha-2</fullName>
    </recommendedName>
    <alternativeName>
        <fullName evidence="11">Cytokine receptor family type 2, soluble 1</fullName>
    </alternativeName>
    <alternativeName>
        <fullName evidence="10">Interleukin-22-binding protein</fullName>
    </alternativeName>
</protein>
<dbReference type="GeneTree" id="ENSGT00940000161124"/>
<sequence length="231" mass="26827">MMPKLCFLGLLIKFFLTSGGETQPTHESLKPQKVRFQSRNFHNILRWQPGIMLAGNSSIYFVQYKMYGQPQWKNKQECWGTPALYCDLTNETSDLREPYYGRVKAVLARTNSDWVMTPRFTPWWETQIDPPAVTVTRVNASLLVVLHAPDLPYRGQNGSNESMENYYDLVYRVFKINKSVGKEQKVYEGAQRVVETEVLTPRSSYCVVAEIYRPILDKRSQRSKEKCVQIP</sequence>
<accession>A0A8C6QAH5</accession>
<dbReference type="Pfam" id="PF09294">
    <property type="entry name" value="Interfer-bind"/>
    <property type="match status" value="1"/>
</dbReference>
<evidence type="ECO:0000256" key="11">
    <source>
        <dbReference type="ARBA" id="ARBA00080921"/>
    </source>
</evidence>
<dbReference type="KEGG" id="ngi:103724897"/>
<keyword evidence="6" id="KW-1015">Disulfide bond</keyword>
<evidence type="ECO:0000256" key="10">
    <source>
        <dbReference type="ARBA" id="ARBA00075144"/>
    </source>
</evidence>
<dbReference type="InterPro" id="IPR003961">
    <property type="entry name" value="FN3_dom"/>
</dbReference>
<feature type="signal peptide" evidence="12">
    <location>
        <begin position="1"/>
        <end position="22"/>
    </location>
</feature>
<dbReference type="Pfam" id="PF01108">
    <property type="entry name" value="Tissue_fac"/>
    <property type="match status" value="1"/>
</dbReference>
<feature type="chain" id="PRO_5034245884" description="Interleukin-22 receptor subunit alpha-2" evidence="12">
    <location>
        <begin position="23"/>
        <end position="231"/>
    </location>
</feature>
<keyword evidence="16" id="KW-1185">Reference proteome</keyword>
<dbReference type="InterPro" id="IPR015373">
    <property type="entry name" value="Interferon/interleukin_rcp_dom"/>
</dbReference>
<evidence type="ECO:0000256" key="5">
    <source>
        <dbReference type="ARBA" id="ARBA00022737"/>
    </source>
</evidence>
<evidence type="ECO:0000256" key="12">
    <source>
        <dbReference type="SAM" id="SignalP"/>
    </source>
</evidence>
<evidence type="ECO:0000313" key="16">
    <source>
        <dbReference type="Proteomes" id="UP000694381"/>
    </source>
</evidence>
<dbReference type="PANTHER" id="PTHR20859:SF51">
    <property type="entry name" value="INTERLEUKIN-22 RECEPTOR SUBUNIT ALPHA-2"/>
    <property type="match status" value="1"/>
</dbReference>
<evidence type="ECO:0000313" key="15">
    <source>
        <dbReference type="Ensembl" id="ENSNGAP00000001126.1"/>
    </source>
</evidence>
<dbReference type="GO" id="GO:0050728">
    <property type="term" value="P:negative regulation of inflammatory response"/>
    <property type="evidence" value="ECO:0007669"/>
    <property type="project" value="Ensembl"/>
</dbReference>
<dbReference type="InterPro" id="IPR036116">
    <property type="entry name" value="FN3_sf"/>
</dbReference>
<dbReference type="OrthoDB" id="10007376at2759"/>
<dbReference type="GO" id="GO:0042018">
    <property type="term" value="F:interleukin-22 receptor activity"/>
    <property type="evidence" value="ECO:0007669"/>
    <property type="project" value="Ensembl"/>
</dbReference>
<dbReference type="GO" id="GO:0005886">
    <property type="term" value="C:plasma membrane"/>
    <property type="evidence" value="ECO:0007669"/>
    <property type="project" value="TreeGrafter"/>
</dbReference>
<evidence type="ECO:0000259" key="14">
    <source>
        <dbReference type="Pfam" id="PF09294"/>
    </source>
</evidence>
<keyword evidence="7" id="KW-0675">Receptor</keyword>
<comment type="similarity">
    <text evidence="2">Belongs to the type II cytokine receptor family.</text>
</comment>
<dbReference type="InterPro" id="IPR013783">
    <property type="entry name" value="Ig-like_fold"/>
</dbReference>
<evidence type="ECO:0000256" key="1">
    <source>
        <dbReference type="ARBA" id="ARBA00004613"/>
    </source>
</evidence>
<evidence type="ECO:0000256" key="3">
    <source>
        <dbReference type="ARBA" id="ARBA00022525"/>
    </source>
</evidence>
<keyword evidence="5" id="KW-0677">Repeat</keyword>
<dbReference type="Proteomes" id="UP000694381">
    <property type="component" value="Unassembled WGS sequence"/>
</dbReference>
<dbReference type="RefSeq" id="XP_008820269.1">
    <property type="nucleotide sequence ID" value="XM_008822047.1"/>
</dbReference>
<dbReference type="Gene3D" id="2.60.40.10">
    <property type="entry name" value="Immunoglobulins"/>
    <property type="match status" value="2"/>
</dbReference>
<evidence type="ECO:0000256" key="7">
    <source>
        <dbReference type="ARBA" id="ARBA00023170"/>
    </source>
</evidence>
<dbReference type="GO" id="GO:0042017">
    <property type="term" value="F:interleukin-22 binding"/>
    <property type="evidence" value="ECO:0007669"/>
    <property type="project" value="Ensembl"/>
</dbReference>
<evidence type="ECO:0000259" key="13">
    <source>
        <dbReference type="Pfam" id="PF01108"/>
    </source>
</evidence>
<proteinExistence type="inferred from homology"/>
<feature type="domain" description="Fibronectin type-III" evidence="13">
    <location>
        <begin position="8"/>
        <end position="114"/>
    </location>
</feature>
<organism evidence="15 16">
    <name type="scientific">Nannospalax galili</name>
    <name type="common">Northern Israeli blind subterranean mole rat</name>
    <name type="synonym">Spalax galili</name>
    <dbReference type="NCBI Taxonomy" id="1026970"/>
    <lineage>
        <taxon>Eukaryota</taxon>
        <taxon>Metazoa</taxon>
        <taxon>Chordata</taxon>
        <taxon>Craniata</taxon>
        <taxon>Vertebrata</taxon>
        <taxon>Euteleostomi</taxon>
        <taxon>Mammalia</taxon>
        <taxon>Eutheria</taxon>
        <taxon>Euarchontoglires</taxon>
        <taxon>Glires</taxon>
        <taxon>Rodentia</taxon>
        <taxon>Myomorpha</taxon>
        <taxon>Muroidea</taxon>
        <taxon>Spalacidae</taxon>
        <taxon>Spalacinae</taxon>
        <taxon>Nannospalax</taxon>
    </lineage>
</organism>
<keyword evidence="3" id="KW-0964">Secreted</keyword>
<dbReference type="FunFam" id="2.60.40.10:FF:001095">
    <property type="entry name" value="Interleukin 22 receptor, alpha 2"/>
    <property type="match status" value="1"/>
</dbReference>
<gene>
    <name evidence="15" type="primary">Il22ra2</name>
</gene>
<dbReference type="GeneID" id="103724897"/>
<dbReference type="GO" id="GO:0005576">
    <property type="term" value="C:extracellular region"/>
    <property type="evidence" value="ECO:0007669"/>
    <property type="project" value="UniProtKB-SubCell"/>
</dbReference>
<feature type="domain" description="Interferon/interleukin receptor" evidence="14">
    <location>
        <begin position="126"/>
        <end position="230"/>
    </location>
</feature>
<dbReference type="AlphaFoldDB" id="A0A8C6QAH5"/>
<dbReference type="PANTHER" id="PTHR20859">
    <property type="entry name" value="INTERFERON/INTERLEUKIN RECEPTOR"/>
    <property type="match status" value="1"/>
</dbReference>
<comment type="function">
    <text evidence="8">Receptor for IL22. Binds to IL22, prevents interaction with the functional IL-22R complex and blocks the activity of IL22 (in vitro). May play an important role as an IL22 antagonist in the regulation of inflammatory responses.</text>
</comment>
<dbReference type="SUPFAM" id="SSF49265">
    <property type="entry name" value="Fibronectin type III"/>
    <property type="match status" value="2"/>
</dbReference>
<evidence type="ECO:0000256" key="9">
    <source>
        <dbReference type="ARBA" id="ARBA00071142"/>
    </source>
</evidence>
<dbReference type="GO" id="GO:0005829">
    <property type="term" value="C:cytosol"/>
    <property type="evidence" value="ECO:0007669"/>
    <property type="project" value="Ensembl"/>
</dbReference>
<keyword evidence="4 12" id="KW-0732">Signal</keyword>
<dbReference type="FunFam" id="2.60.40.10:FF:000348">
    <property type="entry name" value="Interleukin 20 receptor subunit alpha"/>
    <property type="match status" value="1"/>
</dbReference>
<comment type="subcellular location">
    <subcellularLocation>
        <location evidence="1">Secreted</location>
    </subcellularLocation>
</comment>
<reference evidence="15" key="2">
    <citation type="submission" date="2025-09" db="UniProtKB">
        <authorList>
            <consortium name="Ensembl"/>
        </authorList>
    </citation>
    <scope>IDENTIFICATION</scope>
</reference>
<evidence type="ECO:0000256" key="4">
    <source>
        <dbReference type="ARBA" id="ARBA00022729"/>
    </source>
</evidence>
<evidence type="ECO:0000256" key="6">
    <source>
        <dbReference type="ARBA" id="ARBA00023157"/>
    </source>
</evidence>
<dbReference type="CTD" id="116379"/>
<dbReference type="OMA" id="SMENYYE"/>
<evidence type="ECO:0000256" key="2">
    <source>
        <dbReference type="ARBA" id="ARBA00005399"/>
    </source>
</evidence>
<name>A0A8C6QAH5_NANGA</name>
<dbReference type="InterPro" id="IPR050650">
    <property type="entry name" value="Type-II_Cytokine-TF_Rcpt"/>
</dbReference>
<evidence type="ECO:0000256" key="8">
    <source>
        <dbReference type="ARBA" id="ARBA00054691"/>
    </source>
</evidence>
<dbReference type="Ensembl" id="ENSNGAT00000001145.1">
    <property type="protein sequence ID" value="ENSNGAP00000001126.1"/>
    <property type="gene ID" value="ENSNGAG00000000838.1"/>
</dbReference>